<proteinExistence type="predicted"/>
<sequence>MGRGSVGPRSSGWGDRGQRRVSPAMEKKGGATAFGRKRERGSGTTGKGKEKGCSGRRIYREA</sequence>
<protein>
    <submittedName>
        <fullName evidence="2">Uncharacterized protein</fullName>
    </submittedName>
</protein>
<feature type="region of interest" description="Disordered" evidence="1">
    <location>
        <begin position="1"/>
        <end position="62"/>
    </location>
</feature>
<evidence type="ECO:0000256" key="1">
    <source>
        <dbReference type="SAM" id="MobiDB-lite"/>
    </source>
</evidence>
<accession>A0A0A9HK16</accession>
<feature type="compositionally biased region" description="Basic and acidic residues" evidence="1">
    <location>
        <begin position="47"/>
        <end position="62"/>
    </location>
</feature>
<name>A0A0A9HK16_ARUDO</name>
<dbReference type="AlphaFoldDB" id="A0A0A9HK16"/>
<dbReference type="EMBL" id="GBRH01162700">
    <property type="protein sequence ID" value="JAE35196.1"/>
    <property type="molecule type" value="Transcribed_RNA"/>
</dbReference>
<evidence type="ECO:0000313" key="2">
    <source>
        <dbReference type="EMBL" id="JAE35196.1"/>
    </source>
</evidence>
<reference evidence="2" key="2">
    <citation type="journal article" date="2015" name="Data Brief">
        <title>Shoot transcriptome of the giant reed, Arundo donax.</title>
        <authorList>
            <person name="Barrero R.A."/>
            <person name="Guerrero F.D."/>
            <person name="Moolhuijzen P."/>
            <person name="Goolsby J.A."/>
            <person name="Tidwell J."/>
            <person name="Bellgard S.E."/>
            <person name="Bellgard M.I."/>
        </authorList>
    </citation>
    <scope>NUCLEOTIDE SEQUENCE</scope>
    <source>
        <tissue evidence="2">Shoot tissue taken approximately 20 cm above the soil surface</tissue>
    </source>
</reference>
<organism evidence="2">
    <name type="scientific">Arundo donax</name>
    <name type="common">Giant reed</name>
    <name type="synonym">Donax arundinaceus</name>
    <dbReference type="NCBI Taxonomy" id="35708"/>
    <lineage>
        <taxon>Eukaryota</taxon>
        <taxon>Viridiplantae</taxon>
        <taxon>Streptophyta</taxon>
        <taxon>Embryophyta</taxon>
        <taxon>Tracheophyta</taxon>
        <taxon>Spermatophyta</taxon>
        <taxon>Magnoliopsida</taxon>
        <taxon>Liliopsida</taxon>
        <taxon>Poales</taxon>
        <taxon>Poaceae</taxon>
        <taxon>PACMAD clade</taxon>
        <taxon>Arundinoideae</taxon>
        <taxon>Arundineae</taxon>
        <taxon>Arundo</taxon>
    </lineage>
</organism>
<reference evidence="2" key="1">
    <citation type="submission" date="2014-09" db="EMBL/GenBank/DDBJ databases">
        <authorList>
            <person name="Magalhaes I.L.F."/>
            <person name="Oliveira U."/>
            <person name="Santos F.R."/>
            <person name="Vidigal T.H.D.A."/>
            <person name="Brescovit A.D."/>
            <person name="Santos A.J."/>
        </authorList>
    </citation>
    <scope>NUCLEOTIDE SEQUENCE</scope>
    <source>
        <tissue evidence="2">Shoot tissue taken approximately 20 cm above the soil surface</tissue>
    </source>
</reference>